<protein>
    <submittedName>
        <fullName evidence="1">Uncharacterized protein</fullName>
    </submittedName>
</protein>
<comment type="caution">
    <text evidence="1">The sequence shown here is derived from an EMBL/GenBank/DDBJ whole genome shotgun (WGS) entry which is preliminary data.</text>
</comment>
<accession>A0A699X979</accession>
<dbReference type="EMBL" id="BKCJ011812601">
    <property type="protein sequence ID" value="GFD54970.1"/>
    <property type="molecule type" value="Genomic_DNA"/>
</dbReference>
<sequence>AGSWLRRVHSRGLYSHPRGRAFSIKTRFQVIRRAAELRGRRPLFLLFHPPTELAVYYPKLLQPDPA</sequence>
<gene>
    <name evidence="1" type="ORF">Tci_926939</name>
</gene>
<proteinExistence type="predicted"/>
<dbReference type="AlphaFoldDB" id="A0A699X979"/>
<evidence type="ECO:0000313" key="1">
    <source>
        <dbReference type="EMBL" id="GFD54970.1"/>
    </source>
</evidence>
<name>A0A699X979_TANCI</name>
<feature type="non-terminal residue" evidence="1">
    <location>
        <position position="1"/>
    </location>
</feature>
<reference evidence="1" key="1">
    <citation type="journal article" date="2019" name="Sci. Rep.">
        <title>Draft genome of Tanacetum cinerariifolium, the natural source of mosquito coil.</title>
        <authorList>
            <person name="Yamashiro T."/>
            <person name="Shiraishi A."/>
            <person name="Satake H."/>
            <person name="Nakayama K."/>
        </authorList>
    </citation>
    <scope>NUCLEOTIDE SEQUENCE</scope>
</reference>
<organism evidence="1">
    <name type="scientific">Tanacetum cinerariifolium</name>
    <name type="common">Dalmatian daisy</name>
    <name type="synonym">Chrysanthemum cinerariifolium</name>
    <dbReference type="NCBI Taxonomy" id="118510"/>
    <lineage>
        <taxon>Eukaryota</taxon>
        <taxon>Viridiplantae</taxon>
        <taxon>Streptophyta</taxon>
        <taxon>Embryophyta</taxon>
        <taxon>Tracheophyta</taxon>
        <taxon>Spermatophyta</taxon>
        <taxon>Magnoliopsida</taxon>
        <taxon>eudicotyledons</taxon>
        <taxon>Gunneridae</taxon>
        <taxon>Pentapetalae</taxon>
        <taxon>asterids</taxon>
        <taxon>campanulids</taxon>
        <taxon>Asterales</taxon>
        <taxon>Asteraceae</taxon>
        <taxon>Asteroideae</taxon>
        <taxon>Anthemideae</taxon>
        <taxon>Anthemidinae</taxon>
        <taxon>Tanacetum</taxon>
    </lineage>
</organism>